<proteinExistence type="predicted"/>
<evidence type="ECO:0000313" key="1">
    <source>
        <dbReference type="EMBL" id="MDC2890000.1"/>
    </source>
</evidence>
<comment type="caution">
    <text evidence="1">The sequence shown here is derived from an EMBL/GenBank/DDBJ whole genome shotgun (WGS) entry which is preliminary data.</text>
</comment>
<sequence length="182" mass="20483">MCLRSHGYWKNHLSNIDSSDKNKAFKDAFNAYPVDDNLNNIIVKRSSNGSYIDWHPTLKYCVKSEGNSGVYLNNRSNSKPFITDRSINKTCTGKYRKEHQYGKDYPYFDFSGPDNVNAQMVTMYLNALYHGQYGINYPVLSAYGGPFATIADFADNLINMRNINGAGALGRALAQLIDQNPV</sequence>
<keyword evidence="2" id="KW-1185">Reference proteome</keyword>
<dbReference type="RefSeq" id="WP_272181306.1">
    <property type="nucleotide sequence ID" value="NZ_JAQOMS010000002.1"/>
</dbReference>
<reference evidence="1 2" key="1">
    <citation type="submission" date="2023-01" db="EMBL/GenBank/DDBJ databases">
        <title>Psychrosphaera sp. nov., isolated from marine algae.</title>
        <authorList>
            <person name="Bayburt H."/>
            <person name="Choi B.J."/>
            <person name="Kim J.M."/>
            <person name="Choi D.G."/>
            <person name="Jeon C.O."/>
        </authorList>
    </citation>
    <scope>NUCLEOTIDE SEQUENCE [LARGE SCALE GENOMIC DNA]</scope>
    <source>
        <strain evidence="1 2">G1-22</strain>
    </source>
</reference>
<dbReference type="Proteomes" id="UP001528411">
    <property type="component" value="Unassembled WGS sequence"/>
</dbReference>
<evidence type="ECO:0000313" key="2">
    <source>
        <dbReference type="Proteomes" id="UP001528411"/>
    </source>
</evidence>
<gene>
    <name evidence="1" type="ORF">PN838_16055</name>
</gene>
<accession>A0ABT5FGN7</accession>
<organism evidence="1 2">
    <name type="scientific">Psychrosphaera algicola</name>
    <dbReference type="NCBI Taxonomy" id="3023714"/>
    <lineage>
        <taxon>Bacteria</taxon>
        <taxon>Pseudomonadati</taxon>
        <taxon>Pseudomonadota</taxon>
        <taxon>Gammaproteobacteria</taxon>
        <taxon>Alteromonadales</taxon>
        <taxon>Pseudoalteromonadaceae</taxon>
        <taxon>Psychrosphaera</taxon>
    </lineage>
</organism>
<name>A0ABT5FGN7_9GAMM</name>
<protein>
    <submittedName>
        <fullName evidence="1">Uncharacterized protein</fullName>
    </submittedName>
</protein>
<dbReference type="EMBL" id="JAQOMS010000002">
    <property type="protein sequence ID" value="MDC2890000.1"/>
    <property type="molecule type" value="Genomic_DNA"/>
</dbReference>